<dbReference type="EMBL" id="AOIV01000042">
    <property type="protein sequence ID" value="ELZ26778.1"/>
    <property type="molecule type" value="Genomic_DNA"/>
</dbReference>
<reference evidence="1 2" key="1">
    <citation type="journal article" date="2014" name="PLoS Genet.">
        <title>Phylogenetically driven sequencing of extremely halophilic archaea reveals strategies for static and dynamic osmo-response.</title>
        <authorList>
            <person name="Becker E.A."/>
            <person name="Seitzer P.M."/>
            <person name="Tritt A."/>
            <person name="Larsen D."/>
            <person name="Krusor M."/>
            <person name="Yao A.I."/>
            <person name="Wu D."/>
            <person name="Madern D."/>
            <person name="Eisen J.A."/>
            <person name="Darling A.E."/>
            <person name="Facciotti M.T."/>
        </authorList>
    </citation>
    <scope>NUCLEOTIDE SEQUENCE [LARGE SCALE GENOMIC DNA]</scope>
    <source>
        <strain evidence="1 2">JCM 14848</strain>
    </source>
</reference>
<protein>
    <submittedName>
        <fullName evidence="1">Uncharacterized protein</fullName>
    </submittedName>
</protein>
<keyword evidence="2" id="KW-1185">Reference proteome</keyword>
<dbReference type="InParanoid" id="M0CVV1"/>
<accession>M0CVV1</accession>
<dbReference type="AlphaFoldDB" id="M0CVV1"/>
<evidence type="ECO:0000313" key="1">
    <source>
        <dbReference type="EMBL" id="ELZ26778.1"/>
    </source>
</evidence>
<organism evidence="1 2">
    <name type="scientific">Halogeometricum pallidum JCM 14848</name>
    <dbReference type="NCBI Taxonomy" id="1227487"/>
    <lineage>
        <taxon>Archaea</taxon>
        <taxon>Methanobacteriati</taxon>
        <taxon>Methanobacteriota</taxon>
        <taxon>Stenosarchaea group</taxon>
        <taxon>Halobacteria</taxon>
        <taxon>Halobacteriales</taxon>
        <taxon>Haloferacaceae</taxon>
        <taxon>Halogeometricum</taxon>
    </lineage>
</organism>
<dbReference type="RefSeq" id="WP_008389607.1">
    <property type="nucleotide sequence ID" value="NZ_AOIV01000042.1"/>
</dbReference>
<name>M0CVV1_HALPD</name>
<evidence type="ECO:0000313" key="2">
    <source>
        <dbReference type="Proteomes" id="UP000011513"/>
    </source>
</evidence>
<gene>
    <name evidence="1" type="ORF">C474_19095</name>
</gene>
<sequence length="70" mass="7754">MSAGTGQRPVSIWTALVTVIDDRGSDVTDDHGRDPILPRTTDARTGKQTLQRYCYQGRVLTCDTSMRVVN</sequence>
<dbReference type="Proteomes" id="UP000011513">
    <property type="component" value="Unassembled WGS sequence"/>
</dbReference>
<proteinExistence type="predicted"/>
<comment type="caution">
    <text evidence="1">The sequence shown here is derived from an EMBL/GenBank/DDBJ whole genome shotgun (WGS) entry which is preliminary data.</text>
</comment>